<keyword evidence="3" id="KW-1185">Reference proteome</keyword>
<name>A0A1I4SII3_9GAMM</name>
<dbReference type="AlphaFoldDB" id="A0A1I4SII3"/>
<reference evidence="3" key="1">
    <citation type="submission" date="2016-10" db="EMBL/GenBank/DDBJ databases">
        <authorList>
            <person name="Varghese N."/>
            <person name="Submissions S."/>
        </authorList>
    </citation>
    <scope>NUCLEOTIDE SEQUENCE [LARGE SCALE GENOMIC DNA]</scope>
    <source>
        <strain evidence="3">DSM 24213</strain>
    </source>
</reference>
<dbReference type="Proteomes" id="UP000243629">
    <property type="component" value="Unassembled WGS sequence"/>
</dbReference>
<evidence type="ECO:0000256" key="1">
    <source>
        <dbReference type="SAM" id="MobiDB-lite"/>
    </source>
</evidence>
<dbReference type="EMBL" id="FOUI01000010">
    <property type="protein sequence ID" value="SFM64259.1"/>
    <property type="molecule type" value="Genomic_DNA"/>
</dbReference>
<organism evidence="2 3">
    <name type="scientific">Halopseudomonas yangmingensis</name>
    <dbReference type="NCBI Taxonomy" id="1720063"/>
    <lineage>
        <taxon>Bacteria</taxon>
        <taxon>Pseudomonadati</taxon>
        <taxon>Pseudomonadota</taxon>
        <taxon>Gammaproteobacteria</taxon>
        <taxon>Pseudomonadales</taxon>
        <taxon>Pseudomonadaceae</taxon>
        <taxon>Halopseudomonas</taxon>
    </lineage>
</organism>
<dbReference type="RefSeq" id="WP_218143592.1">
    <property type="nucleotide sequence ID" value="NZ_FOUI01000010.1"/>
</dbReference>
<sequence>MQLAINAQRQIFGDVFHHLRGHVLTDTAQQPADQQDQAQSQTEQMDVQRKASGHGVVSCAEKGPLLAAGLKYRRQSQDCRKHGVGLR</sequence>
<evidence type="ECO:0000313" key="3">
    <source>
        <dbReference type="Proteomes" id="UP000243629"/>
    </source>
</evidence>
<gene>
    <name evidence="2" type="ORF">SAMN05216217_11055</name>
</gene>
<proteinExistence type="predicted"/>
<dbReference type="STRING" id="1720063.SAMN05216217_11055"/>
<evidence type="ECO:0000313" key="2">
    <source>
        <dbReference type="EMBL" id="SFM64259.1"/>
    </source>
</evidence>
<feature type="compositionally biased region" description="Low complexity" evidence="1">
    <location>
        <begin position="25"/>
        <end position="44"/>
    </location>
</feature>
<protein>
    <submittedName>
        <fullName evidence="2">Uncharacterized protein</fullName>
    </submittedName>
</protein>
<feature type="region of interest" description="Disordered" evidence="1">
    <location>
        <begin position="24"/>
        <end position="55"/>
    </location>
</feature>
<accession>A0A1I4SII3</accession>